<evidence type="ECO:0000313" key="4">
    <source>
        <dbReference type="Ensembl" id="ENSLCAP00010030705.1"/>
    </source>
</evidence>
<dbReference type="InterPro" id="IPR036179">
    <property type="entry name" value="Ig-like_dom_sf"/>
</dbReference>
<dbReference type="Proteomes" id="UP000314980">
    <property type="component" value="Unassembled WGS sequence"/>
</dbReference>
<dbReference type="PANTHER" id="PTHR23267">
    <property type="entry name" value="IMMUNOGLOBULIN LIGHT CHAIN"/>
    <property type="match status" value="1"/>
</dbReference>
<dbReference type="Pfam" id="PF07654">
    <property type="entry name" value="C1-set"/>
    <property type="match status" value="1"/>
</dbReference>
<dbReference type="SUPFAM" id="SSF48726">
    <property type="entry name" value="Immunoglobulin"/>
    <property type="match status" value="2"/>
</dbReference>
<feature type="domain" description="Ig-like" evidence="3">
    <location>
        <begin position="179"/>
        <end position="270"/>
    </location>
</feature>
<evidence type="ECO:0000256" key="1">
    <source>
        <dbReference type="ARBA" id="ARBA00023157"/>
    </source>
</evidence>
<dbReference type="InterPro" id="IPR007110">
    <property type="entry name" value="Ig-like_dom"/>
</dbReference>
<dbReference type="SMART" id="SM00409">
    <property type="entry name" value="IG"/>
    <property type="match status" value="1"/>
</dbReference>
<keyword evidence="1" id="KW-1015">Disulfide bond</keyword>
<dbReference type="InterPro" id="IPR050150">
    <property type="entry name" value="IgV_Light_Chain"/>
</dbReference>
<accession>A0A4W6E0L1</accession>
<dbReference type="AlphaFoldDB" id="A0A4W6E0L1"/>
<reference evidence="4" key="2">
    <citation type="submission" date="2025-08" db="UniProtKB">
        <authorList>
            <consortium name="Ensembl"/>
        </authorList>
    </citation>
    <scope>IDENTIFICATION</scope>
</reference>
<dbReference type="InterPro" id="IPR013783">
    <property type="entry name" value="Ig-like_fold"/>
</dbReference>
<protein>
    <recommendedName>
        <fullName evidence="3">Ig-like domain-containing protein</fullName>
    </recommendedName>
</protein>
<keyword evidence="5" id="KW-1185">Reference proteome</keyword>
<feature type="domain" description="Ig-like" evidence="3">
    <location>
        <begin position="35"/>
        <end position="148"/>
    </location>
</feature>
<dbReference type="Ensembl" id="ENSLCAT00010031396.1">
    <property type="protein sequence ID" value="ENSLCAP00010030705.1"/>
    <property type="gene ID" value="ENSLCAG00010014417.1"/>
</dbReference>
<dbReference type="InterPro" id="IPR003599">
    <property type="entry name" value="Ig_sub"/>
</dbReference>
<sequence>MKSIFITKTTDTHNLTTGFNKQVESRYYYESINVPCVPLFSGSNSQLTVTQPAVITSSLGSTVTLTCTTNPKVKTWSDGTSRVHWYLQKSGETPKLVMRNGKNPTDEFSSRFTGRGDGVNTALTISGVQTEDATVYYCEFSVDSFLLTVQEVFVRPLNDFVLLWYTFGGGTKLIIHCKPSVSLLPPSSEQLSGGSATLACLLTGYSPQGAVVSWEVDGTAVTEGVLDSSEEEKSGRYSSSSTLSLSREHQWRKAGSVSCEAGLNGQSPVTQILNPDHCSE</sequence>
<dbReference type="Pfam" id="PF07686">
    <property type="entry name" value="V-set"/>
    <property type="match status" value="1"/>
</dbReference>
<dbReference type="SMART" id="SM00406">
    <property type="entry name" value="IGv"/>
    <property type="match status" value="1"/>
</dbReference>
<name>A0A4W6E0L1_LATCA</name>
<dbReference type="GeneTree" id="ENSGT01080000257344"/>
<evidence type="ECO:0000256" key="2">
    <source>
        <dbReference type="SAM" id="MobiDB-lite"/>
    </source>
</evidence>
<evidence type="ECO:0000259" key="3">
    <source>
        <dbReference type="PROSITE" id="PS50835"/>
    </source>
</evidence>
<reference evidence="4" key="3">
    <citation type="submission" date="2025-09" db="UniProtKB">
        <authorList>
            <consortium name="Ensembl"/>
        </authorList>
    </citation>
    <scope>IDENTIFICATION</scope>
</reference>
<dbReference type="PROSITE" id="PS50835">
    <property type="entry name" value="IG_LIKE"/>
    <property type="match status" value="2"/>
</dbReference>
<dbReference type="FunFam" id="2.60.40.10:FF:000283">
    <property type="entry name" value="Immunoglobulin kappa constant"/>
    <property type="match status" value="1"/>
</dbReference>
<reference evidence="5" key="1">
    <citation type="submission" date="2015-09" db="EMBL/GenBank/DDBJ databases">
        <authorList>
            <person name="Sai Rama Sridatta P."/>
        </authorList>
    </citation>
    <scope>NUCLEOTIDE SEQUENCE [LARGE SCALE GENOMIC DNA]</scope>
</reference>
<dbReference type="Gene3D" id="2.60.40.10">
    <property type="entry name" value="Immunoglobulins"/>
    <property type="match status" value="2"/>
</dbReference>
<dbReference type="InterPro" id="IPR003597">
    <property type="entry name" value="Ig_C1-set"/>
</dbReference>
<dbReference type="SMART" id="SM00407">
    <property type="entry name" value="IGc1"/>
    <property type="match status" value="1"/>
</dbReference>
<organism evidence="4 5">
    <name type="scientific">Lates calcarifer</name>
    <name type="common">Barramundi</name>
    <name type="synonym">Holocentrus calcarifer</name>
    <dbReference type="NCBI Taxonomy" id="8187"/>
    <lineage>
        <taxon>Eukaryota</taxon>
        <taxon>Metazoa</taxon>
        <taxon>Chordata</taxon>
        <taxon>Craniata</taxon>
        <taxon>Vertebrata</taxon>
        <taxon>Euteleostomi</taxon>
        <taxon>Actinopterygii</taxon>
        <taxon>Neopterygii</taxon>
        <taxon>Teleostei</taxon>
        <taxon>Neoteleostei</taxon>
        <taxon>Acanthomorphata</taxon>
        <taxon>Carangaria</taxon>
        <taxon>Carangaria incertae sedis</taxon>
        <taxon>Centropomidae</taxon>
        <taxon>Lates</taxon>
    </lineage>
</organism>
<feature type="region of interest" description="Disordered" evidence="2">
    <location>
        <begin position="225"/>
        <end position="249"/>
    </location>
</feature>
<dbReference type="InterPro" id="IPR013106">
    <property type="entry name" value="Ig_V-set"/>
</dbReference>
<evidence type="ECO:0000313" key="5">
    <source>
        <dbReference type="Proteomes" id="UP000314980"/>
    </source>
</evidence>
<proteinExistence type="predicted"/>